<reference evidence="2 3" key="1">
    <citation type="submission" date="2019-07" db="EMBL/GenBank/DDBJ databases">
        <title>De Novo Assembly of kiwifruit Actinidia rufa.</title>
        <authorList>
            <person name="Sugita-Konishi S."/>
            <person name="Sato K."/>
            <person name="Mori E."/>
            <person name="Abe Y."/>
            <person name="Kisaki G."/>
            <person name="Hamano K."/>
            <person name="Suezawa K."/>
            <person name="Otani M."/>
            <person name="Fukuda T."/>
            <person name="Manabe T."/>
            <person name="Gomi K."/>
            <person name="Tabuchi M."/>
            <person name="Akimitsu K."/>
            <person name="Kataoka I."/>
        </authorList>
    </citation>
    <scope>NUCLEOTIDE SEQUENCE [LARGE SCALE GENOMIC DNA]</scope>
    <source>
        <strain evidence="3">cv. Fuchu</strain>
    </source>
</reference>
<evidence type="ECO:0000313" key="2">
    <source>
        <dbReference type="EMBL" id="GFY95430.1"/>
    </source>
</evidence>
<feature type="region of interest" description="Disordered" evidence="1">
    <location>
        <begin position="175"/>
        <end position="264"/>
    </location>
</feature>
<organism evidence="2 3">
    <name type="scientific">Actinidia rufa</name>
    <dbReference type="NCBI Taxonomy" id="165716"/>
    <lineage>
        <taxon>Eukaryota</taxon>
        <taxon>Viridiplantae</taxon>
        <taxon>Streptophyta</taxon>
        <taxon>Embryophyta</taxon>
        <taxon>Tracheophyta</taxon>
        <taxon>Spermatophyta</taxon>
        <taxon>Magnoliopsida</taxon>
        <taxon>eudicotyledons</taxon>
        <taxon>Gunneridae</taxon>
        <taxon>Pentapetalae</taxon>
        <taxon>asterids</taxon>
        <taxon>Ericales</taxon>
        <taxon>Actinidiaceae</taxon>
        <taxon>Actinidia</taxon>
    </lineage>
</organism>
<feature type="compositionally biased region" description="Basic and acidic residues" evidence="1">
    <location>
        <begin position="84"/>
        <end position="98"/>
    </location>
</feature>
<proteinExistence type="predicted"/>
<name>A0A7J0F9Q2_9ERIC</name>
<accession>A0A7J0F9Q2</accession>
<dbReference type="EMBL" id="BJWL01000010">
    <property type="protein sequence ID" value="GFY95430.1"/>
    <property type="molecule type" value="Genomic_DNA"/>
</dbReference>
<gene>
    <name evidence="2" type="ORF">Acr_10g0008150</name>
</gene>
<evidence type="ECO:0000256" key="1">
    <source>
        <dbReference type="SAM" id="MobiDB-lite"/>
    </source>
</evidence>
<feature type="compositionally biased region" description="Polar residues" evidence="1">
    <location>
        <begin position="175"/>
        <end position="184"/>
    </location>
</feature>
<comment type="caution">
    <text evidence="2">The sequence shown here is derived from an EMBL/GenBank/DDBJ whole genome shotgun (WGS) entry which is preliminary data.</text>
</comment>
<feature type="region of interest" description="Disordered" evidence="1">
    <location>
        <begin position="72"/>
        <end position="105"/>
    </location>
</feature>
<sequence length="376" mass="41166">MPLGDGILRVPKSWGALGKSCNKLPALTKDEAKRTVKVLGKIGPGGYFKVLKILNSKTFKKYFARGRMEISSSGGDNITSGDESESRPSRGDLQHDSPSRNGSVEYLGVIREDTGRVARRAFPDILDLTLLSWLREKVQNPFSNLFPSDPSISSDSRSESLYDSGLSLELRSHAMSSRGNLSTLTKKAGEKKATTKDAGSAATSQPPLKGVVIQEKHPREDTHDPATKEGEVKASKGKEAMPPPPPHPRRPSPIGGEQSRSRGLHDVECPYGAEDIEQCDPSRLQVEGRAIQQSILLFDLGFGPRHNSGDLRSHEKMLPTGAVSVDHGEIFGRPSMETYPGDVGKLTREISIWRVSRDLDLRRCEGENLAMDDFRA</sequence>
<protein>
    <submittedName>
        <fullName evidence="2">Uncharacterized protein</fullName>
    </submittedName>
</protein>
<dbReference type="Proteomes" id="UP000585474">
    <property type="component" value="Unassembled WGS sequence"/>
</dbReference>
<keyword evidence="3" id="KW-1185">Reference proteome</keyword>
<feature type="compositionally biased region" description="Polar residues" evidence="1">
    <location>
        <begin position="72"/>
        <end position="81"/>
    </location>
</feature>
<dbReference type="AlphaFoldDB" id="A0A7J0F9Q2"/>
<evidence type="ECO:0000313" key="3">
    <source>
        <dbReference type="Proteomes" id="UP000585474"/>
    </source>
</evidence>
<feature type="compositionally biased region" description="Basic and acidic residues" evidence="1">
    <location>
        <begin position="214"/>
        <end position="239"/>
    </location>
</feature>